<dbReference type="InterPro" id="IPR023580">
    <property type="entry name" value="RNA_pol_su_RPB10"/>
</dbReference>
<dbReference type="PANTHER" id="PTHR23431:SF3">
    <property type="entry name" value="DNA-DIRECTED RNA POLYMERASES I, II, AND III SUBUNIT RPABC5"/>
    <property type="match status" value="1"/>
</dbReference>
<dbReference type="PANTHER" id="PTHR23431">
    <property type="entry name" value="DNA-DIRECTED RNA POLYMERASES I, II, AND III SUBUNIT RPABC5 FAMILY MEMBER"/>
    <property type="match status" value="1"/>
</dbReference>
<proteinExistence type="predicted"/>
<name>A0A6C0F4H6_9ZZZZ</name>
<dbReference type="GO" id="GO:0042797">
    <property type="term" value="P:tRNA transcription by RNA polymerase III"/>
    <property type="evidence" value="ECO:0007669"/>
    <property type="project" value="TreeGrafter"/>
</dbReference>
<keyword evidence="1" id="KW-0240">DNA-directed RNA polymerase</keyword>
<dbReference type="GO" id="GO:0003677">
    <property type="term" value="F:DNA binding"/>
    <property type="evidence" value="ECO:0007669"/>
    <property type="project" value="InterPro"/>
</dbReference>
<protein>
    <submittedName>
        <fullName evidence="5">Uncharacterized protein</fullName>
    </submittedName>
</protein>
<evidence type="ECO:0000313" key="5">
    <source>
        <dbReference type="EMBL" id="QHT35469.1"/>
    </source>
</evidence>
<dbReference type="GO" id="GO:0005665">
    <property type="term" value="C:RNA polymerase II, core complex"/>
    <property type="evidence" value="ECO:0007669"/>
    <property type="project" value="TreeGrafter"/>
</dbReference>
<dbReference type="GO" id="GO:0006366">
    <property type="term" value="P:transcription by RNA polymerase II"/>
    <property type="evidence" value="ECO:0007669"/>
    <property type="project" value="TreeGrafter"/>
</dbReference>
<evidence type="ECO:0000256" key="2">
    <source>
        <dbReference type="ARBA" id="ARBA00022723"/>
    </source>
</evidence>
<evidence type="ECO:0000256" key="4">
    <source>
        <dbReference type="ARBA" id="ARBA00023163"/>
    </source>
</evidence>
<dbReference type="GO" id="GO:0005666">
    <property type="term" value="C:RNA polymerase III complex"/>
    <property type="evidence" value="ECO:0007669"/>
    <property type="project" value="TreeGrafter"/>
</dbReference>
<dbReference type="AlphaFoldDB" id="A0A6C0F4H6"/>
<keyword evidence="3" id="KW-0862">Zinc</keyword>
<dbReference type="EMBL" id="MN739021">
    <property type="protein sequence ID" value="QHT35469.1"/>
    <property type="molecule type" value="Genomic_DNA"/>
</dbReference>
<keyword evidence="2" id="KW-0479">Metal-binding</keyword>
<keyword evidence="4" id="KW-0804">Transcription</keyword>
<dbReference type="GO" id="GO:0006360">
    <property type="term" value="P:transcription by RNA polymerase I"/>
    <property type="evidence" value="ECO:0007669"/>
    <property type="project" value="TreeGrafter"/>
</dbReference>
<dbReference type="Pfam" id="PF01194">
    <property type="entry name" value="RNA_pol_N"/>
    <property type="match status" value="1"/>
</dbReference>
<dbReference type="Gene3D" id="1.10.10.60">
    <property type="entry name" value="Homeodomain-like"/>
    <property type="match status" value="1"/>
</dbReference>
<evidence type="ECO:0000256" key="3">
    <source>
        <dbReference type="ARBA" id="ARBA00022833"/>
    </source>
</evidence>
<dbReference type="InterPro" id="IPR000268">
    <property type="entry name" value="RPABC5/Rpb10"/>
</dbReference>
<dbReference type="SUPFAM" id="SSF46924">
    <property type="entry name" value="RNA polymerase subunit RPB10"/>
    <property type="match status" value="1"/>
</dbReference>
<accession>A0A6C0F4H6</accession>
<dbReference type="GO" id="GO:0008270">
    <property type="term" value="F:zinc ion binding"/>
    <property type="evidence" value="ECO:0007669"/>
    <property type="project" value="TreeGrafter"/>
</dbReference>
<dbReference type="GO" id="GO:0003899">
    <property type="term" value="F:DNA-directed RNA polymerase activity"/>
    <property type="evidence" value="ECO:0007669"/>
    <property type="project" value="InterPro"/>
</dbReference>
<dbReference type="GO" id="GO:0005736">
    <property type="term" value="C:RNA polymerase I complex"/>
    <property type="evidence" value="ECO:0007669"/>
    <property type="project" value="TreeGrafter"/>
</dbReference>
<organism evidence="5">
    <name type="scientific">viral metagenome</name>
    <dbReference type="NCBI Taxonomy" id="1070528"/>
    <lineage>
        <taxon>unclassified sequences</taxon>
        <taxon>metagenomes</taxon>
        <taxon>organismal metagenomes</taxon>
    </lineage>
</organism>
<evidence type="ECO:0000256" key="1">
    <source>
        <dbReference type="ARBA" id="ARBA00022478"/>
    </source>
</evidence>
<reference evidence="5" key="1">
    <citation type="journal article" date="2020" name="Nature">
        <title>Giant virus diversity and host interactions through global metagenomics.</title>
        <authorList>
            <person name="Schulz F."/>
            <person name="Roux S."/>
            <person name="Paez-Espino D."/>
            <person name="Jungbluth S."/>
            <person name="Walsh D.A."/>
            <person name="Denef V.J."/>
            <person name="McMahon K.D."/>
            <person name="Konstantinidis K.T."/>
            <person name="Eloe-Fadrosh E.A."/>
            <person name="Kyrpides N.C."/>
            <person name="Woyke T."/>
        </authorList>
    </citation>
    <scope>NUCLEOTIDE SEQUENCE</scope>
    <source>
        <strain evidence="5">GVMAG-M-3300009180-45</strain>
    </source>
</reference>
<sequence length="78" mass="9038">MDFPIPIRCYTCNLPIAGKWTTFLDLVKKYRKQDGRPEKDDLVYLTKTTTATAEGRAMDELGLTRECCRRHFFTHPGV</sequence>